<dbReference type="Proteomes" id="UP000324897">
    <property type="component" value="Unassembled WGS sequence"/>
</dbReference>
<gene>
    <name evidence="2" type="ORF">EJB05_18483</name>
</gene>
<dbReference type="InterPro" id="IPR012871">
    <property type="entry name" value="DUF1668_ORYSA"/>
</dbReference>
<name>A0A5J9VM54_9POAL</name>
<feature type="compositionally biased region" description="Basic residues" evidence="1">
    <location>
        <begin position="477"/>
        <end position="494"/>
    </location>
</feature>
<dbReference type="Gramene" id="TVU36546">
    <property type="protein sequence ID" value="TVU36546"/>
    <property type="gene ID" value="EJB05_18483"/>
</dbReference>
<dbReference type="PANTHER" id="PTHR33085">
    <property type="entry name" value="OS12G0113100 PROTEIN-RELATED"/>
    <property type="match status" value="1"/>
</dbReference>
<sequence>MAAKRAREHTVDSPPCRANLGDGKVKSSKDFAKPVYLVAPLMSEEPAHSVFMVEAAAVADGDEPPRARTVAGLPGSRHAMSFVATHSEQGSWIVGVGGIGGGTIIYDPVTMKTVRGPDLAYPKRKPILISLGSKVYAISRRPRVHDSKFDFEPWFESLSFRKGVPSIYRHDLPSWKSLPAPPFFPCFLDPIEYRNPPRTSVASYAAVGSHILISLDCSEVGTYAFHVVEKTWEKVCDENLPFVGQAVPLGGSLFAACYAINLRTTAAILHISINSSLTSVASSKLTTSVLSILEYPVSSVGDPLPHLCPNGKGSFCFTWLGPSRRIHKASHANDLQIILTTFKIDNMDSILAACQTESAEAKDLQVPVQVKHQNQTYKLHGPSAFRDSPMPVIASLSIREEGKGRYDHNRLGIYTAVVDSFIGRKYYRRRRRAPRDVPAQSGQTLPNAERSLQLQFLQRGRVEAALRRKSAWDSERRRQRHRGVRSGGRERRRQLQGAEATGK</sequence>
<evidence type="ECO:0000313" key="2">
    <source>
        <dbReference type="EMBL" id="TVU36546.1"/>
    </source>
</evidence>
<organism evidence="2 3">
    <name type="scientific">Eragrostis curvula</name>
    <name type="common">weeping love grass</name>
    <dbReference type="NCBI Taxonomy" id="38414"/>
    <lineage>
        <taxon>Eukaryota</taxon>
        <taxon>Viridiplantae</taxon>
        <taxon>Streptophyta</taxon>
        <taxon>Embryophyta</taxon>
        <taxon>Tracheophyta</taxon>
        <taxon>Spermatophyta</taxon>
        <taxon>Magnoliopsida</taxon>
        <taxon>Liliopsida</taxon>
        <taxon>Poales</taxon>
        <taxon>Poaceae</taxon>
        <taxon>PACMAD clade</taxon>
        <taxon>Chloridoideae</taxon>
        <taxon>Eragrostideae</taxon>
        <taxon>Eragrostidinae</taxon>
        <taxon>Eragrostis</taxon>
    </lineage>
</organism>
<comment type="caution">
    <text evidence="2">The sequence shown here is derived from an EMBL/GenBank/DDBJ whole genome shotgun (WGS) entry which is preliminary data.</text>
</comment>
<dbReference type="SUPFAM" id="SSF117281">
    <property type="entry name" value="Kelch motif"/>
    <property type="match status" value="1"/>
</dbReference>
<evidence type="ECO:0000313" key="3">
    <source>
        <dbReference type="Proteomes" id="UP000324897"/>
    </source>
</evidence>
<dbReference type="EMBL" id="RWGY01000009">
    <property type="protein sequence ID" value="TVU36546.1"/>
    <property type="molecule type" value="Genomic_DNA"/>
</dbReference>
<keyword evidence="3" id="KW-1185">Reference proteome</keyword>
<protein>
    <submittedName>
        <fullName evidence="2">Uncharacterized protein</fullName>
    </submittedName>
</protein>
<dbReference type="PANTHER" id="PTHR33085:SF132">
    <property type="entry name" value="OS02G0198100 PROTEIN"/>
    <property type="match status" value="1"/>
</dbReference>
<dbReference type="AlphaFoldDB" id="A0A5J9VM54"/>
<proteinExistence type="predicted"/>
<dbReference type="InterPro" id="IPR015915">
    <property type="entry name" value="Kelch-typ_b-propeller"/>
</dbReference>
<evidence type="ECO:0000256" key="1">
    <source>
        <dbReference type="SAM" id="MobiDB-lite"/>
    </source>
</evidence>
<reference evidence="2 3" key="1">
    <citation type="journal article" date="2019" name="Sci. Rep.">
        <title>A high-quality genome of Eragrostis curvula grass provides insights into Poaceae evolution and supports new strategies to enhance forage quality.</title>
        <authorList>
            <person name="Carballo J."/>
            <person name="Santos B.A.C.M."/>
            <person name="Zappacosta D."/>
            <person name="Garbus I."/>
            <person name="Selva J.P."/>
            <person name="Gallo C.A."/>
            <person name="Diaz A."/>
            <person name="Albertini E."/>
            <person name="Caccamo M."/>
            <person name="Echenique V."/>
        </authorList>
    </citation>
    <scope>NUCLEOTIDE SEQUENCE [LARGE SCALE GENOMIC DNA]</scope>
    <source>
        <strain evidence="3">cv. Victoria</strain>
        <tissue evidence="2">Leaf</tissue>
    </source>
</reference>
<feature type="region of interest" description="Disordered" evidence="1">
    <location>
        <begin position="1"/>
        <end position="22"/>
    </location>
</feature>
<accession>A0A5J9VM54</accession>
<feature type="region of interest" description="Disordered" evidence="1">
    <location>
        <begin position="469"/>
        <end position="503"/>
    </location>
</feature>
<dbReference type="Pfam" id="PF07893">
    <property type="entry name" value="DUF1668"/>
    <property type="match status" value="1"/>
</dbReference>
<dbReference type="OrthoDB" id="673361at2759"/>